<keyword evidence="3" id="KW-1185">Reference proteome</keyword>
<feature type="domain" description="Helix-turn-helix" evidence="1">
    <location>
        <begin position="14"/>
        <end position="67"/>
    </location>
</feature>
<organism evidence="2 3">
    <name type="scientific">Heliophilum fasciatum</name>
    <dbReference type="NCBI Taxonomy" id="35700"/>
    <lineage>
        <taxon>Bacteria</taxon>
        <taxon>Bacillati</taxon>
        <taxon>Bacillota</taxon>
        <taxon>Clostridia</taxon>
        <taxon>Eubacteriales</taxon>
        <taxon>Heliobacteriaceae</taxon>
        <taxon>Heliophilum</taxon>
    </lineage>
</organism>
<accession>A0A4R2RLE0</accession>
<dbReference type="InterPro" id="IPR041657">
    <property type="entry name" value="HTH_17"/>
</dbReference>
<dbReference type="RefSeq" id="WP_131918883.1">
    <property type="nucleotide sequence ID" value="NZ_JAOQNU010000008.1"/>
</dbReference>
<reference evidence="2 3" key="1">
    <citation type="submission" date="2019-03" db="EMBL/GenBank/DDBJ databases">
        <title>Genomic Encyclopedia of Type Strains, Phase IV (KMG-IV): sequencing the most valuable type-strain genomes for metagenomic binning, comparative biology and taxonomic classification.</title>
        <authorList>
            <person name="Goeker M."/>
        </authorList>
    </citation>
    <scope>NUCLEOTIDE SEQUENCE [LARGE SCALE GENOMIC DNA]</scope>
    <source>
        <strain evidence="2 3">DSM 11170</strain>
    </source>
</reference>
<sequence>MAQKIVRQDDLPDVLTAQHIANFLGISRRRVYELLKMSPGVGGIPSFEIGASKRATKVDFLAWIEAKKIQSAGA</sequence>
<dbReference type="Proteomes" id="UP000294813">
    <property type="component" value="Unassembled WGS sequence"/>
</dbReference>
<proteinExistence type="predicted"/>
<comment type="caution">
    <text evidence="2">The sequence shown here is derived from an EMBL/GenBank/DDBJ whole genome shotgun (WGS) entry which is preliminary data.</text>
</comment>
<name>A0A4R2RLE0_9FIRM</name>
<dbReference type="OrthoDB" id="122388at2"/>
<gene>
    <name evidence="2" type="ORF">EDD73_10893</name>
</gene>
<dbReference type="AlphaFoldDB" id="A0A4R2RLE0"/>
<dbReference type="EMBL" id="SLXT01000008">
    <property type="protein sequence ID" value="TCP64740.1"/>
    <property type="molecule type" value="Genomic_DNA"/>
</dbReference>
<protein>
    <submittedName>
        <fullName evidence="2">Helix-turn-helix protein</fullName>
    </submittedName>
</protein>
<evidence type="ECO:0000313" key="2">
    <source>
        <dbReference type="EMBL" id="TCP64740.1"/>
    </source>
</evidence>
<evidence type="ECO:0000259" key="1">
    <source>
        <dbReference type="Pfam" id="PF12728"/>
    </source>
</evidence>
<dbReference type="Pfam" id="PF12728">
    <property type="entry name" value="HTH_17"/>
    <property type="match status" value="1"/>
</dbReference>
<evidence type="ECO:0000313" key="3">
    <source>
        <dbReference type="Proteomes" id="UP000294813"/>
    </source>
</evidence>